<reference evidence="1" key="1">
    <citation type="journal article" date="2022" name="bioRxiv">
        <title>Sequencing and chromosome-scale assembly of the giantPleurodeles waltlgenome.</title>
        <authorList>
            <person name="Brown T."/>
            <person name="Elewa A."/>
            <person name="Iarovenko S."/>
            <person name="Subramanian E."/>
            <person name="Araus A.J."/>
            <person name="Petzold A."/>
            <person name="Susuki M."/>
            <person name="Suzuki K.-i.T."/>
            <person name="Hayashi T."/>
            <person name="Toyoda A."/>
            <person name="Oliveira C."/>
            <person name="Osipova E."/>
            <person name="Leigh N.D."/>
            <person name="Simon A."/>
            <person name="Yun M.H."/>
        </authorList>
    </citation>
    <scope>NUCLEOTIDE SEQUENCE</scope>
    <source>
        <strain evidence="1">20211129_DDA</strain>
        <tissue evidence="1">Liver</tissue>
    </source>
</reference>
<feature type="non-terminal residue" evidence="1">
    <location>
        <position position="57"/>
    </location>
</feature>
<evidence type="ECO:0000313" key="1">
    <source>
        <dbReference type="EMBL" id="KAJ1167320.1"/>
    </source>
</evidence>
<proteinExistence type="predicted"/>
<protein>
    <submittedName>
        <fullName evidence="1">Uncharacterized protein</fullName>
    </submittedName>
</protein>
<dbReference type="AlphaFoldDB" id="A0AAV7ST37"/>
<dbReference type="Proteomes" id="UP001066276">
    <property type="component" value="Chromosome 4_2"/>
</dbReference>
<accession>A0AAV7ST37</accession>
<keyword evidence="2" id="KW-1185">Reference proteome</keyword>
<organism evidence="1 2">
    <name type="scientific">Pleurodeles waltl</name>
    <name type="common">Iberian ribbed newt</name>
    <dbReference type="NCBI Taxonomy" id="8319"/>
    <lineage>
        <taxon>Eukaryota</taxon>
        <taxon>Metazoa</taxon>
        <taxon>Chordata</taxon>
        <taxon>Craniata</taxon>
        <taxon>Vertebrata</taxon>
        <taxon>Euteleostomi</taxon>
        <taxon>Amphibia</taxon>
        <taxon>Batrachia</taxon>
        <taxon>Caudata</taxon>
        <taxon>Salamandroidea</taxon>
        <taxon>Salamandridae</taxon>
        <taxon>Pleurodelinae</taxon>
        <taxon>Pleurodeles</taxon>
    </lineage>
</organism>
<gene>
    <name evidence="1" type="ORF">NDU88_007712</name>
</gene>
<dbReference type="EMBL" id="JANPWB010000008">
    <property type="protein sequence ID" value="KAJ1167320.1"/>
    <property type="molecule type" value="Genomic_DNA"/>
</dbReference>
<evidence type="ECO:0000313" key="2">
    <source>
        <dbReference type="Proteomes" id="UP001066276"/>
    </source>
</evidence>
<sequence length="57" mass="6108">GRREPGNVCTGSCSGWSRSLVGTLCHLEKIESLLVPAGAKVKSLRNWCRATAGDHLE</sequence>
<name>A0AAV7ST37_PLEWA</name>
<comment type="caution">
    <text evidence="1">The sequence shown here is derived from an EMBL/GenBank/DDBJ whole genome shotgun (WGS) entry which is preliminary data.</text>
</comment>
<feature type="non-terminal residue" evidence="1">
    <location>
        <position position="1"/>
    </location>
</feature>